<dbReference type="Proteomes" id="UP000694844">
    <property type="component" value="Chromosome 8"/>
</dbReference>
<evidence type="ECO:0000256" key="2">
    <source>
        <dbReference type="ARBA" id="ARBA00022737"/>
    </source>
</evidence>
<dbReference type="Pfam" id="PF24681">
    <property type="entry name" value="Kelch_KLHDC2_KLHL20_DRC7"/>
    <property type="match status" value="1"/>
</dbReference>
<feature type="compositionally biased region" description="Basic residues" evidence="4">
    <location>
        <begin position="148"/>
        <end position="159"/>
    </location>
</feature>
<feature type="compositionally biased region" description="Basic and acidic residues" evidence="4">
    <location>
        <begin position="36"/>
        <end position="60"/>
    </location>
</feature>
<dbReference type="InterPro" id="IPR011333">
    <property type="entry name" value="SKP1/BTB/POZ_sf"/>
</dbReference>
<dbReference type="PANTHER" id="PTHR24412:SF489">
    <property type="entry name" value="RING FINGER DOMAIN AND KELCH REPEAT-CONTAINING PROTEIN DDB_G0271372"/>
    <property type="match status" value="1"/>
</dbReference>
<feature type="region of interest" description="Disordered" evidence="4">
    <location>
        <begin position="1"/>
        <end position="172"/>
    </location>
</feature>
<dbReference type="Gene3D" id="3.30.710.10">
    <property type="entry name" value="Potassium Channel Kv1.1, Chain A"/>
    <property type="match status" value="1"/>
</dbReference>
<feature type="region of interest" description="Disordered" evidence="4">
    <location>
        <begin position="480"/>
        <end position="510"/>
    </location>
</feature>
<feature type="compositionally biased region" description="Polar residues" evidence="4">
    <location>
        <begin position="1"/>
        <end position="17"/>
    </location>
</feature>
<feature type="coiled-coil region" evidence="3">
    <location>
        <begin position="294"/>
        <end position="350"/>
    </location>
</feature>
<dbReference type="InterPro" id="IPR011705">
    <property type="entry name" value="BACK"/>
</dbReference>
<evidence type="ECO:0000256" key="4">
    <source>
        <dbReference type="SAM" id="MobiDB-lite"/>
    </source>
</evidence>
<dbReference type="OrthoDB" id="9992186at2759"/>
<accession>A0A8B8B983</accession>
<feature type="compositionally biased region" description="Basic and acidic residues" evidence="4">
    <location>
        <begin position="231"/>
        <end position="251"/>
    </location>
</feature>
<feature type="compositionally biased region" description="Acidic residues" evidence="4">
    <location>
        <begin position="257"/>
        <end position="267"/>
    </location>
</feature>
<evidence type="ECO:0000259" key="5">
    <source>
        <dbReference type="Pfam" id="PF07707"/>
    </source>
</evidence>
<keyword evidence="2" id="KW-0677">Repeat</keyword>
<gene>
    <name evidence="7" type="primary">LOC111108211</name>
</gene>
<keyword evidence="1" id="KW-0880">Kelch repeat</keyword>
<sequence>MDLQGNSDVISAKQISVDSEEDEGGTLINSSNHASNSKENRNDKTKENIEDDVGQKDRLLKPTKNHVQKRNSAVLDKVVEKLEGRKKTIIGKRQDGNSVKKNKLDTKKKRKQGKNESPEKQTSMNIKATRKHEVLKTQNSRKASEIGHKRKTTTHHKSQKDRSTKTVYRERQSKEIRLRIRRESRRETGSSLIVLDDPILEESEESLDDTSDEIFDSPDFKPVTSVIVSPRQDEINQPRDLNSHTVKDPRNGGESCNVEEEEEEEEDRCSYKTNFFSPDLFNRDGDEEKVQQTLDTFKKKQQDIQENLKKLESKKDKDAKPIMETLYEQLRETEQLYQQALHELKDVQEDLGKKLGKKEEKPEPQEASRSPSRKINLSPDEQELTYELKAQLMRNIEMQNQKLKTELTLHEKMNESKLLNQQNRKLHEDSTMSRTNTLRLMKMFEKKAKDADDRLKEMQRELHKSQQLTKKYQQLLELEKRKLGGSSGHVTPVSTGDEGESPRVPHPSSYSLLGGNVRVNDIIRKNEVLIEENGNLRREIQRLKQDNATLIKKTKHAMTDKDEIVKRIQTLCAENAKMQHQLSKERSQHRLETANMRNRTLSRDLSREKTQHNMLSRSLTRQASDWIMLKKQLAQFDEEYKWSQVKTQKEEADQRFGRLPPIYTVDPLTPITEVSSELSTPVNSSISYYEMDLPADSDYELVGPVNPTGAEDRTYQHQVPKNVYLPRKTMPMNEENSSERENESGDSNELPSAKCVCDQPSSCTSAVHLCRALSIQSRGVLQEYFCTGQINEDLLQYKNIPEFLSISHSINGLSHLKRACTAKLLQNLTRENVFKIYDLADTYDLQEVIKSCADEIVNNLNEVKDSSQFLALRNSQMKALVRSRCNIGKLLLRDAVYKWWQCDTVRRGEVYRYLRDKIAGKVFQSDTWSSRDGKVYLLMFSVRKSGDDQTCAVVHVKNIAYDKSYTVQLKDNLDITNICASCCVQSSETDPPYVFLSGRGSKSTKFLECDVIMNKWKVCPNMKFLRTNHAMVNMNDKIYVLGGKMEKRNVPEIEEYDYRKSVWSVVGDLKWNVHSPLCVVYKKKIYLFGGKNNNGEDVSAIQAFDVDKKTVKILGYLPEEISGGRAVVVGHSVYIVSEQRHCMKYCTEKNHSVVLKEMPQNRTKFGMFVKEKKILVIGGIDENQQASDHDLVYSISENTWIRIECKGEKFQGLSGQCIVKVPTDVQFYPLC</sequence>
<feature type="domain" description="BACK" evidence="5">
    <location>
        <begin position="834"/>
        <end position="909"/>
    </location>
</feature>
<dbReference type="SMART" id="SM00612">
    <property type="entry name" value="Kelch"/>
    <property type="match status" value="3"/>
</dbReference>
<dbReference type="Pfam" id="PF07707">
    <property type="entry name" value="BACK"/>
    <property type="match status" value="1"/>
</dbReference>
<keyword evidence="6" id="KW-1185">Reference proteome</keyword>
<dbReference type="Gene3D" id="2.120.10.80">
    <property type="entry name" value="Kelch-type beta propeller"/>
    <property type="match status" value="1"/>
</dbReference>
<dbReference type="KEGG" id="cvn:111108211"/>
<dbReference type="RefSeq" id="XP_022299601.1">
    <property type="nucleotide sequence ID" value="XM_022443893.1"/>
</dbReference>
<dbReference type="GeneID" id="111108211"/>
<dbReference type="InterPro" id="IPR015915">
    <property type="entry name" value="Kelch-typ_b-propeller"/>
</dbReference>
<feature type="coiled-coil region" evidence="3">
    <location>
        <begin position="519"/>
        <end position="553"/>
    </location>
</feature>
<reference evidence="7" key="1">
    <citation type="submission" date="2025-08" db="UniProtKB">
        <authorList>
            <consortium name="RefSeq"/>
        </authorList>
    </citation>
    <scope>IDENTIFICATION</scope>
    <source>
        <tissue evidence="7">Whole sample</tissue>
    </source>
</reference>
<dbReference type="CDD" id="cd14733">
    <property type="entry name" value="BACK"/>
    <property type="match status" value="1"/>
</dbReference>
<evidence type="ECO:0000313" key="7">
    <source>
        <dbReference type="RefSeq" id="XP_022299601.1"/>
    </source>
</evidence>
<evidence type="ECO:0000313" key="6">
    <source>
        <dbReference type="Proteomes" id="UP000694844"/>
    </source>
</evidence>
<feature type="region of interest" description="Disordered" evidence="4">
    <location>
        <begin position="228"/>
        <end position="270"/>
    </location>
</feature>
<organism evidence="6 7">
    <name type="scientific">Crassostrea virginica</name>
    <name type="common">Eastern oyster</name>
    <dbReference type="NCBI Taxonomy" id="6565"/>
    <lineage>
        <taxon>Eukaryota</taxon>
        <taxon>Metazoa</taxon>
        <taxon>Spiralia</taxon>
        <taxon>Lophotrochozoa</taxon>
        <taxon>Mollusca</taxon>
        <taxon>Bivalvia</taxon>
        <taxon>Autobranchia</taxon>
        <taxon>Pteriomorphia</taxon>
        <taxon>Ostreida</taxon>
        <taxon>Ostreoidea</taxon>
        <taxon>Ostreidae</taxon>
        <taxon>Crassostrea</taxon>
    </lineage>
</organism>
<dbReference type="InterPro" id="IPR006652">
    <property type="entry name" value="Kelch_1"/>
</dbReference>
<keyword evidence="3" id="KW-0175">Coiled coil</keyword>
<feature type="compositionally biased region" description="Basic and acidic residues" evidence="4">
    <location>
        <begin position="77"/>
        <end position="86"/>
    </location>
</feature>
<protein>
    <submittedName>
        <fullName evidence="7">Uncharacterized protein LOC111108211</fullName>
    </submittedName>
</protein>
<feature type="coiled-coil region" evidence="3">
    <location>
        <begin position="393"/>
        <end position="475"/>
    </location>
</feature>
<feature type="region of interest" description="Disordered" evidence="4">
    <location>
        <begin position="353"/>
        <end position="380"/>
    </location>
</feature>
<dbReference type="SUPFAM" id="SSF117281">
    <property type="entry name" value="Kelch motif"/>
    <property type="match status" value="1"/>
</dbReference>
<dbReference type="PANTHER" id="PTHR24412">
    <property type="entry name" value="KELCH PROTEIN"/>
    <property type="match status" value="1"/>
</dbReference>
<feature type="region of interest" description="Disordered" evidence="4">
    <location>
        <begin position="727"/>
        <end position="751"/>
    </location>
</feature>
<evidence type="ECO:0000256" key="1">
    <source>
        <dbReference type="ARBA" id="ARBA00022441"/>
    </source>
</evidence>
<name>A0A8B8B983_CRAVI</name>
<feature type="compositionally biased region" description="Basic and acidic residues" evidence="4">
    <location>
        <begin position="160"/>
        <end position="172"/>
    </location>
</feature>
<dbReference type="AlphaFoldDB" id="A0A8B8B983"/>
<evidence type="ECO:0000256" key="3">
    <source>
        <dbReference type="SAM" id="Coils"/>
    </source>
</evidence>
<proteinExistence type="predicted"/>
<feature type="compositionally biased region" description="Basic and acidic residues" evidence="4">
    <location>
        <begin position="353"/>
        <end position="366"/>
    </location>
</feature>